<evidence type="ECO:0000313" key="1">
    <source>
        <dbReference type="EMBL" id="MDC0716022.1"/>
    </source>
</evidence>
<gene>
    <name evidence="1" type="ORF">POL25_03890</name>
</gene>
<dbReference type="Proteomes" id="UP001221686">
    <property type="component" value="Unassembled WGS sequence"/>
</dbReference>
<protein>
    <submittedName>
        <fullName evidence="1">Uncharacterized protein</fullName>
    </submittedName>
</protein>
<organism evidence="1 2">
    <name type="scientific">Nannocystis bainbridge</name>
    <dbReference type="NCBI Taxonomy" id="2995303"/>
    <lineage>
        <taxon>Bacteria</taxon>
        <taxon>Pseudomonadati</taxon>
        <taxon>Myxococcota</taxon>
        <taxon>Polyangia</taxon>
        <taxon>Nannocystales</taxon>
        <taxon>Nannocystaceae</taxon>
        <taxon>Nannocystis</taxon>
    </lineage>
</organism>
<name>A0ABT5DQT7_9BACT</name>
<dbReference type="RefSeq" id="WP_272084465.1">
    <property type="nucleotide sequence ID" value="NZ_JAQNDL010000001.1"/>
</dbReference>
<reference evidence="1 2" key="1">
    <citation type="submission" date="2022-11" db="EMBL/GenBank/DDBJ databases">
        <title>Minimal conservation of predation-associated metabolite biosynthetic gene clusters underscores biosynthetic potential of Myxococcota including descriptions for ten novel species: Archangium lansinium sp. nov., Myxococcus landrumus sp. nov., Nannocystis bai.</title>
        <authorList>
            <person name="Ahearne A."/>
            <person name="Stevens C."/>
            <person name="Dowd S."/>
        </authorList>
    </citation>
    <scope>NUCLEOTIDE SEQUENCE [LARGE SCALE GENOMIC DNA]</scope>
    <source>
        <strain evidence="1 2">BB15-2</strain>
    </source>
</reference>
<sequence>MPKVNKRDLEELGFVKATDGYLYHFGDSSNNTHLHVGAYGSGYKPLDINYLSAKFADVGIGNFGYSAVTKQFKTYPLDEVNGHTEAVDEFRRVIDKLNRILTN</sequence>
<keyword evidence="2" id="KW-1185">Reference proteome</keyword>
<dbReference type="EMBL" id="JAQNDL010000001">
    <property type="protein sequence ID" value="MDC0716022.1"/>
    <property type="molecule type" value="Genomic_DNA"/>
</dbReference>
<evidence type="ECO:0000313" key="2">
    <source>
        <dbReference type="Proteomes" id="UP001221686"/>
    </source>
</evidence>
<comment type="caution">
    <text evidence="1">The sequence shown here is derived from an EMBL/GenBank/DDBJ whole genome shotgun (WGS) entry which is preliminary data.</text>
</comment>
<proteinExistence type="predicted"/>
<accession>A0ABT5DQT7</accession>